<dbReference type="EMBL" id="RCHU02000004">
    <property type="protein sequence ID" value="KAL3596443.1"/>
    <property type="molecule type" value="Genomic_DNA"/>
</dbReference>
<comment type="caution">
    <text evidence="1">The sequence shown here is derived from an EMBL/GenBank/DDBJ whole genome shotgun (WGS) entry which is preliminary data.</text>
</comment>
<sequence>MYSDFWTSRIVAPKRQYASQHHHQVSHLASALSLQACPICSGHAKLCRVSIPNSQALSLLGRDLYDAHLQVLLGDGEEISKSVATSVEDSSARNAAPSHMWKSSFQYLSEESASQPAGLRKSKMPLSVFFRDARLVFKKDELGSEIIRIALPAAMALAADPIASLIDTAFIGRLGIRYELLDYTGAGIKTWNSMSHYNSHVYVFPQNYAGFMDRTRTGAGSAKKILVPGNNISYTLIMSGVLRSQGSCPYFRLMKKAEFDKTYKDFLARMGSFI</sequence>
<keyword evidence="2" id="KW-1185">Reference proteome</keyword>
<reference evidence="1 2" key="1">
    <citation type="journal article" date="2024" name="Plant Biotechnol. J.">
        <title>Genome and CRISPR/Cas9 system of a widespread forest tree (Populus alba) in the world.</title>
        <authorList>
            <person name="Liu Y.J."/>
            <person name="Jiang P.F."/>
            <person name="Han X.M."/>
            <person name="Li X.Y."/>
            <person name="Wang H.M."/>
            <person name="Wang Y.J."/>
            <person name="Wang X.X."/>
            <person name="Zeng Q.Y."/>
        </authorList>
    </citation>
    <scope>NUCLEOTIDE SEQUENCE [LARGE SCALE GENOMIC DNA]</scope>
    <source>
        <strain evidence="2">cv. PAL-ZL1</strain>
    </source>
</reference>
<organism evidence="1 2">
    <name type="scientific">Populus alba</name>
    <name type="common">White poplar</name>
    <dbReference type="NCBI Taxonomy" id="43335"/>
    <lineage>
        <taxon>Eukaryota</taxon>
        <taxon>Viridiplantae</taxon>
        <taxon>Streptophyta</taxon>
        <taxon>Embryophyta</taxon>
        <taxon>Tracheophyta</taxon>
        <taxon>Spermatophyta</taxon>
        <taxon>Magnoliopsida</taxon>
        <taxon>eudicotyledons</taxon>
        <taxon>Gunneridae</taxon>
        <taxon>Pentapetalae</taxon>
        <taxon>rosids</taxon>
        <taxon>fabids</taxon>
        <taxon>Malpighiales</taxon>
        <taxon>Salicaceae</taxon>
        <taxon>Saliceae</taxon>
        <taxon>Populus</taxon>
    </lineage>
</organism>
<name>A0ACC4CF09_POPAL</name>
<evidence type="ECO:0000313" key="1">
    <source>
        <dbReference type="EMBL" id="KAL3596443.1"/>
    </source>
</evidence>
<accession>A0ACC4CF09</accession>
<protein>
    <submittedName>
        <fullName evidence="1">Uncharacterized protein</fullName>
    </submittedName>
</protein>
<proteinExistence type="predicted"/>
<gene>
    <name evidence="1" type="ORF">D5086_008080</name>
</gene>
<evidence type="ECO:0000313" key="2">
    <source>
        <dbReference type="Proteomes" id="UP000309997"/>
    </source>
</evidence>
<dbReference type="Proteomes" id="UP000309997">
    <property type="component" value="Unassembled WGS sequence"/>
</dbReference>